<proteinExistence type="inferred from homology"/>
<evidence type="ECO:0000256" key="3">
    <source>
        <dbReference type="ARBA" id="ARBA00022946"/>
    </source>
</evidence>
<dbReference type="OrthoDB" id="537444at2759"/>
<dbReference type="EMBL" id="LT594587">
    <property type="protein sequence ID" value="SCP03839.1"/>
    <property type="molecule type" value="Genomic_DNA"/>
</dbReference>
<dbReference type="Pfam" id="PF00364">
    <property type="entry name" value="Biotin_lipoyl"/>
    <property type="match status" value="2"/>
</dbReference>
<evidence type="ECO:0000256" key="4">
    <source>
        <dbReference type="RuleBase" id="RU003423"/>
    </source>
</evidence>
<feature type="chain" id="PRO_5008921466" description="Dihydrolipoamide acetyltransferase component of pyruvate dehydrogenase complex" evidence="6">
    <location>
        <begin position="20"/>
        <end position="623"/>
    </location>
</feature>
<dbReference type="EC" id="2.3.1.-" evidence="4"/>
<dbReference type="SUPFAM" id="SSF51230">
    <property type="entry name" value="Single hybrid motif"/>
    <property type="match status" value="2"/>
</dbReference>
<feature type="domain" description="Lipoyl-binding" evidence="7">
    <location>
        <begin position="52"/>
        <end position="127"/>
    </location>
</feature>
<dbReference type="Gene3D" id="3.30.559.10">
    <property type="entry name" value="Chloramphenicol acetyltransferase-like domain"/>
    <property type="match status" value="1"/>
</dbReference>
<keyword evidence="9" id="KW-1185">Reference proteome</keyword>
<dbReference type="FunFam" id="2.40.50.100:FF:000010">
    <property type="entry name" value="Acetyltransferase component of pyruvate dehydrogenase complex"/>
    <property type="match status" value="1"/>
</dbReference>
<dbReference type="PROSITE" id="PS00189">
    <property type="entry name" value="LIPOYL"/>
    <property type="match status" value="2"/>
</dbReference>
<reference evidence="8 9" key="1">
    <citation type="submission" date="2016-06" db="EMBL/GenBank/DDBJ databases">
        <authorList>
            <consortium name="Pathogen Informatics"/>
        </authorList>
    </citation>
    <scope>NUCLEOTIDE SEQUENCE [LARGE SCALE GENOMIC DNA]</scope>
    <source>
        <strain evidence="8">PocGH01</strain>
    </source>
</reference>
<keyword evidence="2 4" id="KW-0450">Lipoyl</keyword>
<evidence type="ECO:0000256" key="5">
    <source>
        <dbReference type="SAM" id="MobiDB-lite"/>
    </source>
</evidence>
<comment type="cofactor">
    <cofactor evidence="4">
        <name>(R)-lipoate</name>
        <dbReference type="ChEBI" id="CHEBI:83088"/>
    </cofactor>
</comment>
<feature type="signal peptide" evidence="6">
    <location>
        <begin position="1"/>
        <end position="19"/>
    </location>
</feature>
<dbReference type="Pfam" id="PF00198">
    <property type="entry name" value="2-oxoacid_dh"/>
    <property type="match status" value="1"/>
</dbReference>
<sequence length="623" mass="70727">MLRSIIVFLFYLRFFKCISKNNKHGFIHFSNFANSMNNQVSIRNNKYILYSKAEIKMPALSSTMTMGKIVKWKKNIGDYVNLGDIIMTVESDKADMDVEAFDEGFLRVKHLGDGCEANVGDTLGILTTEEDEQIDDIQVTHDSNDACNSEDDTNNDIEGERNVGMIQEGAYEEKIYVPFTRSKKNRVRINKWIYKENNFVNKDEILFHVEDDKSTIEVESPHTGVIKKILVKEGDFADLDKEIAIISVKKESGKILNEESANNHPVKSEDIDEDNILTHYKNALSGSREGQLFLKSLSEMDEKIMEERLRINHDKYSLSSDDFFGSPESGGTEKSEADKEGSQPSDVKIVLPSATELMQRNKLTLNDITVTYEDVDNFLKSRKSSPAKEDSKEEKGKLIDLTSMQRSIKNNMMLTLGVPVFRVTHLMRTNELIKLYEKVKEQISMSVILNKCVSTVLLKHPLIYSTYIESDQGKIKYNRDVNIGNALGLKDSLLTPVLKQVDKKDIYSLSDEWKVGKITSKLVEKGKNGLLTPNDISGSNFYISNLGMFNTYQFDAILPKNASCILSIGTNIGSIENFQDIKIYRGMMMTLTCDHRHIYGAHAASFMNDLSKFIECDIMQIFL</sequence>
<evidence type="ECO:0000313" key="9">
    <source>
        <dbReference type="Proteomes" id="UP000242942"/>
    </source>
</evidence>
<feature type="domain" description="Lipoyl-binding" evidence="7">
    <location>
        <begin position="172"/>
        <end position="247"/>
    </location>
</feature>
<feature type="compositionally biased region" description="Basic and acidic residues" evidence="5">
    <location>
        <begin position="331"/>
        <end position="341"/>
    </location>
</feature>
<comment type="similarity">
    <text evidence="1 4">Belongs to the 2-oxoacid dehydrogenase family.</text>
</comment>
<keyword evidence="4 8" id="KW-0012">Acyltransferase</keyword>
<dbReference type="InterPro" id="IPR000089">
    <property type="entry name" value="Biotin_lipoyl"/>
</dbReference>
<dbReference type="PROSITE" id="PS50968">
    <property type="entry name" value="BIOTINYL_LIPOYL"/>
    <property type="match status" value="2"/>
</dbReference>
<evidence type="ECO:0000256" key="2">
    <source>
        <dbReference type="ARBA" id="ARBA00022823"/>
    </source>
</evidence>
<dbReference type="PANTHER" id="PTHR23151:SF75">
    <property type="entry name" value="DIHYDROLIPOYLLYSINE-RESIDUE ACETYLTRANSFERASE COMPONENT 5 OF PYRUVATE DEHYDROGENASE COMPLEX, CHLOROPLASTIC"/>
    <property type="match status" value="1"/>
</dbReference>
<gene>
    <name evidence="8" type="primary">DLAT</name>
    <name evidence="8" type="ORF">POCGH01_06013900</name>
</gene>
<dbReference type="VEuPathDB" id="PlasmoDB:PocGH01_06013900"/>
<name>A0A1D3TFV3_PLAOA</name>
<evidence type="ECO:0000259" key="7">
    <source>
        <dbReference type="PROSITE" id="PS50968"/>
    </source>
</evidence>
<dbReference type="GO" id="GO:0004742">
    <property type="term" value="F:dihydrolipoyllysine-residue acetyltransferase activity"/>
    <property type="evidence" value="ECO:0007669"/>
    <property type="project" value="TreeGrafter"/>
</dbReference>
<protein>
    <recommendedName>
        <fullName evidence="4">Dihydrolipoamide acetyltransferase component of pyruvate dehydrogenase complex</fullName>
        <ecNumber evidence="4">2.3.1.-</ecNumber>
    </recommendedName>
</protein>
<evidence type="ECO:0000256" key="1">
    <source>
        <dbReference type="ARBA" id="ARBA00007317"/>
    </source>
</evidence>
<dbReference type="AlphaFoldDB" id="A0A1D3TFV3"/>
<keyword evidence="3" id="KW-0809">Transit peptide</keyword>
<dbReference type="Proteomes" id="UP000242942">
    <property type="component" value="Chromosome 6"/>
</dbReference>
<dbReference type="InterPro" id="IPR045257">
    <property type="entry name" value="E2/Pdx1"/>
</dbReference>
<organism evidence="8 9">
    <name type="scientific">Plasmodium ovale</name>
    <name type="common">malaria parasite P. ovale</name>
    <dbReference type="NCBI Taxonomy" id="36330"/>
    <lineage>
        <taxon>Eukaryota</taxon>
        <taxon>Sar</taxon>
        <taxon>Alveolata</taxon>
        <taxon>Apicomplexa</taxon>
        <taxon>Aconoidasida</taxon>
        <taxon>Haemosporida</taxon>
        <taxon>Plasmodiidae</taxon>
        <taxon>Plasmodium</taxon>
        <taxon>Plasmodium (Plasmodium)</taxon>
    </lineage>
</organism>
<keyword evidence="6" id="KW-0732">Signal</keyword>
<dbReference type="Gene3D" id="2.40.50.100">
    <property type="match status" value="2"/>
</dbReference>
<feature type="region of interest" description="Disordered" evidence="5">
    <location>
        <begin position="320"/>
        <end position="346"/>
    </location>
</feature>
<accession>A0A1D3TFV3</accession>
<dbReference type="PANTHER" id="PTHR23151">
    <property type="entry name" value="DIHYDROLIPOAMIDE ACETYL/SUCCINYL-TRANSFERASE-RELATED"/>
    <property type="match status" value="1"/>
</dbReference>
<evidence type="ECO:0000313" key="8">
    <source>
        <dbReference type="EMBL" id="SCP03839.1"/>
    </source>
</evidence>
<dbReference type="CDD" id="cd06849">
    <property type="entry name" value="lipoyl_domain"/>
    <property type="match status" value="2"/>
</dbReference>
<dbReference type="InterPro" id="IPR003016">
    <property type="entry name" value="2-oxoA_DH_lipoyl-BS"/>
</dbReference>
<dbReference type="InterPro" id="IPR011053">
    <property type="entry name" value="Single_hybrid_motif"/>
</dbReference>
<keyword evidence="4 8" id="KW-0808">Transferase</keyword>
<dbReference type="GO" id="GO:0045254">
    <property type="term" value="C:pyruvate dehydrogenase complex"/>
    <property type="evidence" value="ECO:0007669"/>
    <property type="project" value="InterPro"/>
</dbReference>
<dbReference type="InterPro" id="IPR001078">
    <property type="entry name" value="2-oxoacid_DH_actylTfrase"/>
</dbReference>
<dbReference type="InterPro" id="IPR023213">
    <property type="entry name" value="CAT-like_dom_sf"/>
</dbReference>
<dbReference type="GO" id="GO:0006086">
    <property type="term" value="P:pyruvate decarboxylation to acetyl-CoA"/>
    <property type="evidence" value="ECO:0007669"/>
    <property type="project" value="InterPro"/>
</dbReference>
<evidence type="ECO:0000256" key="6">
    <source>
        <dbReference type="SAM" id="SignalP"/>
    </source>
</evidence>
<dbReference type="SUPFAM" id="SSF52777">
    <property type="entry name" value="CoA-dependent acyltransferases"/>
    <property type="match status" value="1"/>
</dbReference>